<keyword evidence="7" id="KW-0408">Iron</keyword>
<dbReference type="GO" id="GO:0016491">
    <property type="term" value="F:oxidoreductase activity"/>
    <property type="evidence" value="ECO:0007669"/>
    <property type="project" value="UniProtKB-KW"/>
</dbReference>
<dbReference type="InterPro" id="IPR050415">
    <property type="entry name" value="MRET"/>
</dbReference>
<evidence type="ECO:0000256" key="7">
    <source>
        <dbReference type="ARBA" id="ARBA00023004"/>
    </source>
</evidence>
<dbReference type="SUPFAM" id="SSF52343">
    <property type="entry name" value="Ferredoxin reductase-like, C-terminal NADP-linked domain"/>
    <property type="match status" value="1"/>
</dbReference>
<feature type="domain" description="FAD-binding FR-type" evidence="11">
    <location>
        <begin position="253"/>
        <end position="359"/>
    </location>
</feature>
<dbReference type="PROSITE" id="PS51296">
    <property type="entry name" value="RIESKE"/>
    <property type="match status" value="1"/>
</dbReference>
<feature type="domain" description="2Fe-2S ferredoxin-type" evidence="9">
    <location>
        <begin position="485"/>
        <end position="570"/>
    </location>
</feature>
<dbReference type="PROSITE" id="PS51384">
    <property type="entry name" value="FAD_FR"/>
    <property type="match status" value="1"/>
</dbReference>
<keyword evidence="8" id="KW-0411">Iron-sulfur</keyword>
<keyword evidence="5" id="KW-0479">Metal-binding</keyword>
<gene>
    <name evidence="12" type="ORF">H7995_17330</name>
</gene>
<dbReference type="AlphaFoldDB" id="A0A7X1KZ69"/>
<keyword evidence="4" id="KW-0001">2Fe-2S</keyword>
<dbReference type="GO" id="GO:0051537">
    <property type="term" value="F:2 iron, 2 sulfur cluster binding"/>
    <property type="evidence" value="ECO:0007669"/>
    <property type="project" value="UniProtKB-KW"/>
</dbReference>
<dbReference type="InterPro" id="IPR017941">
    <property type="entry name" value="Rieske_2Fe-2S"/>
</dbReference>
<dbReference type="InterPro" id="IPR012675">
    <property type="entry name" value="Beta-grasp_dom_sf"/>
</dbReference>
<keyword evidence="13" id="KW-1185">Reference proteome</keyword>
<dbReference type="InterPro" id="IPR006058">
    <property type="entry name" value="2Fe2S_fd_BS"/>
</dbReference>
<dbReference type="InterPro" id="IPR017938">
    <property type="entry name" value="Riboflavin_synthase-like_b-brl"/>
</dbReference>
<evidence type="ECO:0000256" key="4">
    <source>
        <dbReference type="ARBA" id="ARBA00022714"/>
    </source>
</evidence>
<dbReference type="Gene3D" id="3.10.20.30">
    <property type="match status" value="1"/>
</dbReference>
<dbReference type="InterPro" id="IPR054582">
    <property type="entry name" value="DmmA-like_N"/>
</dbReference>
<dbReference type="InterPro" id="IPR008333">
    <property type="entry name" value="Cbr1-like_FAD-bd_dom"/>
</dbReference>
<dbReference type="InterPro" id="IPR036010">
    <property type="entry name" value="2Fe-2S_ferredoxin-like_sf"/>
</dbReference>
<dbReference type="CDD" id="cd06185">
    <property type="entry name" value="PDR_like"/>
    <property type="match status" value="1"/>
</dbReference>
<dbReference type="PROSITE" id="PS00197">
    <property type="entry name" value="2FE2S_FER_1"/>
    <property type="match status" value="1"/>
</dbReference>
<keyword evidence="6" id="KW-0560">Oxidoreductase</keyword>
<dbReference type="SUPFAM" id="SSF50022">
    <property type="entry name" value="ISP domain"/>
    <property type="match status" value="1"/>
</dbReference>
<evidence type="ECO:0000313" key="12">
    <source>
        <dbReference type="EMBL" id="MBC2691556.1"/>
    </source>
</evidence>
<keyword evidence="3" id="KW-0288">FMN</keyword>
<accession>A0A7X1KZ69</accession>
<dbReference type="SUPFAM" id="SSF63380">
    <property type="entry name" value="Riboflavin synthase domain-like"/>
    <property type="match status" value="1"/>
</dbReference>
<evidence type="ECO:0000259" key="9">
    <source>
        <dbReference type="PROSITE" id="PS51085"/>
    </source>
</evidence>
<reference evidence="12 13" key="1">
    <citation type="submission" date="2020-08" db="EMBL/GenBank/DDBJ databases">
        <title>Pseudomonas sp. nov.</title>
        <authorList>
            <person name="Gieschler S."/>
            <person name="Fiedler G."/>
            <person name="Brinks E."/>
            <person name="Boehnlein C."/>
            <person name="Franz C.M.A.P."/>
            <person name="Kabisch J."/>
        </authorList>
    </citation>
    <scope>NUCLEOTIDE SEQUENCE [LARGE SCALE GENOMIC DNA]</scope>
    <source>
        <strain evidence="12 13">MBT-1</strain>
    </source>
</reference>
<feature type="domain" description="Rieske" evidence="10">
    <location>
        <begin position="8"/>
        <end position="113"/>
    </location>
</feature>
<sequence>MTQPDNRWYPVAQSSDLALRHVFHGQLLGVELALWRDDAQQVNAWENRCPHRSVRFTLGVNLGSRLRCQYHGWQYQGGDGRCTLIPASSQSTPPASVCARTFAVSEAHGMIWVNLQPQQAQALPAPAFPPLALHLRSLPFRAALDDVRQALAGYAQLDPDCQLDSVHLQQTDNQLQLSWRSGEQPCQVQFWLQPASAERTIVHSSTLAGHPGIDPLRWHNRILNVLRQRLENQAGLIATRRPPDSLRIAPATTARRPAQTLEVEVLQHWTTASEIVALKLALPADGGFSFEAGAHIDVHTPGGLVRQYSLVNAPDEREHLVIGVKLEAQSRGGSRSLHHDLKAGERLRISAPKNNFRLVPGTAGILIAGGIGITPLLAMGAALQAADRPYELHYFVRSESHVAFPERLHQLRHNCIHTGLDPQQTRERLRIVLQQANAGTHLYVCGPKALIDLVSTLASEAGWSDSQVHFELFANTVSHDQDQPFRVRLQHSGEEFTVPAGVSLADSLKARGITLDTSCEQGVCGTCRTAVVYGEPEHRDVYLTREERQGNRCLMPCVSRSKSELLVLDL</sequence>
<evidence type="ECO:0000256" key="8">
    <source>
        <dbReference type="ARBA" id="ARBA00023014"/>
    </source>
</evidence>
<dbReference type="PROSITE" id="PS51085">
    <property type="entry name" value="2FE2S_FER_2"/>
    <property type="match status" value="1"/>
</dbReference>
<dbReference type="Pfam" id="PF00970">
    <property type="entry name" value="FAD_binding_6"/>
    <property type="match status" value="1"/>
</dbReference>
<dbReference type="GO" id="GO:0046872">
    <property type="term" value="F:metal ion binding"/>
    <property type="evidence" value="ECO:0007669"/>
    <property type="project" value="UniProtKB-KW"/>
</dbReference>
<keyword evidence="2" id="KW-0285">Flavoprotein</keyword>
<dbReference type="Gene3D" id="3.40.50.80">
    <property type="entry name" value="Nucleotide-binding domain of ferredoxin-NADP reductase (FNR) module"/>
    <property type="match status" value="1"/>
</dbReference>
<dbReference type="PRINTS" id="PR00409">
    <property type="entry name" value="PHDIOXRDTASE"/>
</dbReference>
<dbReference type="CDD" id="cd03469">
    <property type="entry name" value="Rieske_RO_Alpha_N"/>
    <property type="match status" value="1"/>
</dbReference>
<proteinExistence type="predicted"/>
<organism evidence="12 13">
    <name type="scientific">Pseudomonas kielensis</name>
    <dbReference type="NCBI Taxonomy" id="2762577"/>
    <lineage>
        <taxon>Bacteria</taxon>
        <taxon>Pseudomonadati</taxon>
        <taxon>Pseudomonadota</taxon>
        <taxon>Gammaproteobacteria</taxon>
        <taxon>Pseudomonadales</taxon>
        <taxon>Pseudomonadaceae</taxon>
        <taxon>Pseudomonas</taxon>
    </lineage>
</organism>
<dbReference type="EMBL" id="JACMYG010000018">
    <property type="protein sequence ID" value="MBC2691556.1"/>
    <property type="molecule type" value="Genomic_DNA"/>
</dbReference>
<comment type="caution">
    <text evidence="12">The sequence shown here is derived from an EMBL/GenBank/DDBJ whole genome shotgun (WGS) entry which is preliminary data.</text>
</comment>
<protein>
    <submittedName>
        <fullName evidence="12">Rieske 2Fe-2S domain-containing protein</fullName>
    </submittedName>
</protein>
<name>A0A7X1KZ69_9PSED</name>
<dbReference type="InterPro" id="IPR001041">
    <property type="entry name" value="2Fe-2S_ferredoxin-type"/>
</dbReference>
<dbReference type="RefSeq" id="WP_166589464.1">
    <property type="nucleotide sequence ID" value="NZ_JACMYG010000018.1"/>
</dbReference>
<dbReference type="SUPFAM" id="SSF54292">
    <property type="entry name" value="2Fe-2S ferredoxin-like"/>
    <property type="match status" value="1"/>
</dbReference>
<evidence type="ECO:0000259" key="10">
    <source>
        <dbReference type="PROSITE" id="PS51296"/>
    </source>
</evidence>
<evidence type="ECO:0000256" key="6">
    <source>
        <dbReference type="ARBA" id="ARBA00023002"/>
    </source>
</evidence>
<dbReference type="InterPro" id="IPR036922">
    <property type="entry name" value="Rieske_2Fe-2S_sf"/>
</dbReference>
<evidence type="ECO:0000313" key="13">
    <source>
        <dbReference type="Proteomes" id="UP000526003"/>
    </source>
</evidence>
<dbReference type="Gene3D" id="2.40.30.10">
    <property type="entry name" value="Translation factors"/>
    <property type="match status" value="1"/>
</dbReference>
<dbReference type="InterPro" id="IPR039261">
    <property type="entry name" value="FNR_nucleotide-bd"/>
</dbReference>
<dbReference type="Pfam" id="PF22290">
    <property type="entry name" value="DmmA-like_N"/>
    <property type="match status" value="1"/>
</dbReference>
<evidence type="ECO:0000256" key="3">
    <source>
        <dbReference type="ARBA" id="ARBA00022643"/>
    </source>
</evidence>
<evidence type="ECO:0000256" key="2">
    <source>
        <dbReference type="ARBA" id="ARBA00022630"/>
    </source>
</evidence>
<evidence type="ECO:0000256" key="1">
    <source>
        <dbReference type="ARBA" id="ARBA00001917"/>
    </source>
</evidence>
<dbReference type="Pfam" id="PF00355">
    <property type="entry name" value="Rieske"/>
    <property type="match status" value="1"/>
</dbReference>
<dbReference type="CDD" id="cd00207">
    <property type="entry name" value="fer2"/>
    <property type="match status" value="1"/>
</dbReference>
<dbReference type="Pfam" id="PF00111">
    <property type="entry name" value="Fer2"/>
    <property type="match status" value="1"/>
</dbReference>
<dbReference type="Gene3D" id="2.102.10.10">
    <property type="entry name" value="Rieske [2Fe-2S] iron-sulphur domain"/>
    <property type="match status" value="1"/>
</dbReference>
<evidence type="ECO:0000259" key="11">
    <source>
        <dbReference type="PROSITE" id="PS51384"/>
    </source>
</evidence>
<dbReference type="InterPro" id="IPR017927">
    <property type="entry name" value="FAD-bd_FR_type"/>
</dbReference>
<evidence type="ECO:0000256" key="5">
    <source>
        <dbReference type="ARBA" id="ARBA00022723"/>
    </source>
</evidence>
<dbReference type="PANTHER" id="PTHR47354:SF1">
    <property type="entry name" value="CARNITINE MONOOXYGENASE REDUCTASE SUBUNIT"/>
    <property type="match status" value="1"/>
</dbReference>
<dbReference type="Proteomes" id="UP000526003">
    <property type="component" value="Unassembled WGS sequence"/>
</dbReference>
<comment type="cofactor">
    <cofactor evidence="1">
        <name>FMN</name>
        <dbReference type="ChEBI" id="CHEBI:58210"/>
    </cofactor>
</comment>
<dbReference type="PANTHER" id="PTHR47354">
    <property type="entry name" value="NADH OXIDOREDUCTASE HCR"/>
    <property type="match status" value="1"/>
</dbReference>